<evidence type="ECO:0000313" key="1">
    <source>
        <dbReference type="EMBL" id="AGF79474.1"/>
    </source>
</evidence>
<accession>M1NIW6</accession>
<keyword evidence="2" id="KW-1185">Reference proteome</keyword>
<evidence type="ECO:0000313" key="2">
    <source>
        <dbReference type="Proteomes" id="UP000011721"/>
    </source>
</evidence>
<dbReference type="Proteomes" id="UP000011721">
    <property type="component" value="Chromosome"/>
</dbReference>
<organism evidence="1 2">
    <name type="scientific">Desulfocapsa sulfexigens (strain DSM 10523 / SB164P1)</name>
    <dbReference type="NCBI Taxonomy" id="1167006"/>
    <lineage>
        <taxon>Bacteria</taxon>
        <taxon>Pseudomonadati</taxon>
        <taxon>Thermodesulfobacteriota</taxon>
        <taxon>Desulfobulbia</taxon>
        <taxon>Desulfobulbales</taxon>
        <taxon>Desulfocapsaceae</taxon>
        <taxon>Desulfocapsa</taxon>
    </lineage>
</organism>
<name>M1NIW6_DESSD</name>
<dbReference type="KEGG" id="dsf:UWK_02944"/>
<sequence>MVTLTTVNRLDYSIEIDQKWSNYKEELTEEHLDISIGFHKLRNT</sequence>
<dbReference type="STRING" id="1167006.UWK_02944"/>
<dbReference type="RefSeq" id="WP_015405160.1">
    <property type="nucleotide sequence ID" value="NC_020304.1"/>
</dbReference>
<reference evidence="2" key="1">
    <citation type="journal article" date="2013" name="Stand. Genomic Sci.">
        <title>Complete genome sequence of Desulfocapsa sulfexigens, a marine deltaproteobacterium specialized in disproportionating inorganic sulfur compounds.</title>
        <authorList>
            <person name="Finster K.W."/>
            <person name="Kjeldsen K.U."/>
            <person name="Kube M."/>
            <person name="Reinhardt R."/>
            <person name="Mussmann M."/>
            <person name="Amann R."/>
            <person name="Schreiber L."/>
        </authorList>
    </citation>
    <scope>NUCLEOTIDE SEQUENCE [LARGE SCALE GENOMIC DNA]</scope>
    <source>
        <strain evidence="2">DSM 10523 / SB164P1</strain>
    </source>
</reference>
<gene>
    <name evidence="1" type="ordered locus">UWK_02944</name>
</gene>
<protein>
    <submittedName>
        <fullName evidence="1">Uncharacterized protein</fullName>
    </submittedName>
</protein>
<dbReference type="EMBL" id="CP003985">
    <property type="protein sequence ID" value="AGF79474.1"/>
    <property type="molecule type" value="Genomic_DNA"/>
</dbReference>
<dbReference type="HOGENOM" id="CLU_3215411_0_0_7"/>
<proteinExistence type="predicted"/>
<dbReference type="AlphaFoldDB" id="M1NIW6"/>